<reference evidence="8 9" key="1">
    <citation type="journal article" date="2018" name="Cell">
        <title>The Chara Genome: Secondary Complexity and Implications for Plant Terrestrialization.</title>
        <authorList>
            <person name="Nishiyama T."/>
            <person name="Sakayama H."/>
            <person name="Vries J.D."/>
            <person name="Buschmann H."/>
            <person name="Saint-Marcoux D."/>
            <person name="Ullrich K.K."/>
            <person name="Haas F.B."/>
            <person name="Vanderstraeten L."/>
            <person name="Becker D."/>
            <person name="Lang D."/>
            <person name="Vosolsobe S."/>
            <person name="Rombauts S."/>
            <person name="Wilhelmsson P.K.I."/>
            <person name="Janitza P."/>
            <person name="Kern R."/>
            <person name="Heyl A."/>
            <person name="Rumpler F."/>
            <person name="Villalobos L.I.A.C."/>
            <person name="Clay J.M."/>
            <person name="Skokan R."/>
            <person name="Toyoda A."/>
            <person name="Suzuki Y."/>
            <person name="Kagoshima H."/>
            <person name="Schijlen E."/>
            <person name="Tajeshwar N."/>
            <person name="Catarino B."/>
            <person name="Hetherington A.J."/>
            <person name="Saltykova A."/>
            <person name="Bonnot C."/>
            <person name="Breuninger H."/>
            <person name="Symeonidi A."/>
            <person name="Radhakrishnan G.V."/>
            <person name="Van Nieuwerburgh F."/>
            <person name="Deforce D."/>
            <person name="Chang C."/>
            <person name="Karol K.G."/>
            <person name="Hedrich R."/>
            <person name="Ulvskov P."/>
            <person name="Glockner G."/>
            <person name="Delwiche C.F."/>
            <person name="Petrasek J."/>
            <person name="Van de Peer Y."/>
            <person name="Friml J."/>
            <person name="Beilby M."/>
            <person name="Dolan L."/>
            <person name="Kohara Y."/>
            <person name="Sugano S."/>
            <person name="Fujiyama A."/>
            <person name="Delaux P.-M."/>
            <person name="Quint M."/>
            <person name="TheiBen G."/>
            <person name="Hagemann M."/>
            <person name="Harholt J."/>
            <person name="Dunand C."/>
            <person name="Zachgo S."/>
            <person name="Langdale J."/>
            <person name="Maumus F."/>
            <person name="Straeten D.V.D."/>
            <person name="Gould S.B."/>
            <person name="Rensing S.A."/>
        </authorList>
    </citation>
    <scope>NUCLEOTIDE SEQUENCE [LARGE SCALE GENOMIC DNA]</scope>
    <source>
        <strain evidence="8 9">S276</strain>
    </source>
</reference>
<accession>A0A388M1V2</accession>
<feature type="domain" description="KY-like immunoglobulin-like" evidence="7">
    <location>
        <begin position="573"/>
        <end position="673"/>
    </location>
</feature>
<dbReference type="InterPro" id="IPR003591">
    <property type="entry name" value="Leu-rich_rpt_typical-subtyp"/>
</dbReference>
<evidence type="ECO:0000313" key="8">
    <source>
        <dbReference type="EMBL" id="GBG88485.1"/>
    </source>
</evidence>
<comment type="caution">
    <text evidence="8">The sequence shown here is derived from an EMBL/GenBank/DDBJ whole genome shotgun (WGS) entry which is preliminary data.</text>
</comment>
<evidence type="ECO:0000256" key="3">
    <source>
        <dbReference type="ARBA" id="ARBA00022737"/>
    </source>
</evidence>
<dbReference type="InterPro" id="IPR050576">
    <property type="entry name" value="Cilia_flagella_integrity"/>
</dbReference>
<dbReference type="Proteomes" id="UP000265515">
    <property type="component" value="Unassembled WGS sequence"/>
</dbReference>
<dbReference type="AlphaFoldDB" id="A0A388M1V2"/>
<evidence type="ECO:0000256" key="6">
    <source>
        <dbReference type="SAM" id="MobiDB-lite"/>
    </source>
</evidence>
<dbReference type="EMBL" id="BFEA01000676">
    <property type="protein sequence ID" value="GBG88485.1"/>
    <property type="molecule type" value="Genomic_DNA"/>
</dbReference>
<dbReference type="SMART" id="SM00365">
    <property type="entry name" value="LRR_SD22"/>
    <property type="match status" value="6"/>
</dbReference>
<feature type="region of interest" description="Disordered" evidence="6">
    <location>
        <begin position="780"/>
        <end position="803"/>
    </location>
</feature>
<evidence type="ECO:0000313" key="9">
    <source>
        <dbReference type="Proteomes" id="UP000265515"/>
    </source>
</evidence>
<evidence type="ECO:0000256" key="4">
    <source>
        <dbReference type="ARBA" id="ARBA00023069"/>
    </source>
</evidence>
<protein>
    <recommendedName>
        <fullName evidence="7">KY-like immunoglobulin-like domain-containing protein</fullName>
    </recommendedName>
</protein>
<dbReference type="PANTHER" id="PTHR45973:SF9">
    <property type="entry name" value="LEUCINE-RICH REPEAT-CONTAINING PROTEIN 46"/>
    <property type="match status" value="1"/>
</dbReference>
<dbReference type="InterPro" id="IPR056564">
    <property type="entry name" value="Ig-like_KY"/>
</dbReference>
<dbReference type="Gramene" id="GBG88485">
    <property type="protein sequence ID" value="GBG88485"/>
    <property type="gene ID" value="CBR_g47955"/>
</dbReference>
<gene>
    <name evidence="8" type="ORF">CBR_g47955</name>
</gene>
<dbReference type="PROSITE" id="PS51450">
    <property type="entry name" value="LRR"/>
    <property type="match status" value="3"/>
</dbReference>
<dbReference type="Gene3D" id="3.80.10.10">
    <property type="entry name" value="Ribonuclease Inhibitor"/>
    <property type="match status" value="2"/>
</dbReference>
<evidence type="ECO:0000256" key="2">
    <source>
        <dbReference type="ARBA" id="ARBA00022614"/>
    </source>
</evidence>
<dbReference type="PANTHER" id="PTHR45973">
    <property type="entry name" value="PROTEIN PHOSPHATASE 1 REGULATORY SUBUNIT SDS22-RELATED"/>
    <property type="match status" value="1"/>
</dbReference>
<keyword evidence="4" id="KW-0969">Cilium</keyword>
<organism evidence="8 9">
    <name type="scientific">Chara braunii</name>
    <name type="common">Braun's stonewort</name>
    <dbReference type="NCBI Taxonomy" id="69332"/>
    <lineage>
        <taxon>Eukaryota</taxon>
        <taxon>Viridiplantae</taxon>
        <taxon>Streptophyta</taxon>
        <taxon>Charophyceae</taxon>
        <taxon>Charales</taxon>
        <taxon>Characeae</taxon>
        <taxon>Chara</taxon>
    </lineage>
</organism>
<dbReference type="OrthoDB" id="1517790at2759"/>
<dbReference type="Pfam" id="PF23265">
    <property type="entry name" value="Ig-like_KY"/>
    <property type="match status" value="1"/>
</dbReference>
<sequence>MPESTEEAVLDGEPPPQEGALAESAQETSQGGAVEEVGAVLSGGLEEEGGVVEEVGHSVQEEAVLTEVELIAKNALRELGKSPDGTSYVYQELRLEGDPSLKRLPRFGTPLLNVTKVVINRTQAEDLKTLGDFRSLTYIDASNNSLQDVLDIEPPLPGLLCADFAHNLINYIKDLSPFRCLRYLNLSFNRISNLSGLENLRWLQTLQIEENRLMSLHGIEGLRSLKSLNASGNAISSLAPLVSLSMIEVLELARNHIQSLEGVPYQTSLISLDLSDNLICDLEELRWLSGLQLLQHLSVKHNPITEMPNIWVHFIYMLPNLVILDGMKVTFQDVLKVSETHEDHRPQIARNRYQCIKEVKVNDLNRKCLPAQLRRYDVQSMDRWDGKFSAIDSQVMNEAEEDNARAGGDDGLVTWLSTIGVKNDMHKVRACYIWVRETCEVIKDDLKSGHIKTVGRSNPFKVEFPTIDVWKERVALLFERVAKACGLKAASIAGYAKGKTFLPGYKSLKPTSWWSAVKADRQWWLLDCSWDEDVDDDCDADDGFCTPPQEFMYHHFPLEKQWQLLKPPYITIDEFLSLPHCLPTYFRLGIQLIDCLTGVIHSPPESAGLHVTMTVPLDVEIKNVITTADWSARLEDWWSLIEREQEFVSNRISFPRQGEYILDVFARKVTPTDHSGVEPQSIENIKPENFLRADSGTKRWQKFWNESGETVMPWRLAVRWKVVTTNICGGQPHPKQHPYFLINNCQLYKPRSGWLVQDTHVRFHLKVPNAKEVILITSKEPTQADSDEDETPASSSHASLLRSHDDPDVYTAEMKTSNSSVLSICMQFNDLAGVYPLLTYLVIPPHWFRPIGK</sequence>
<evidence type="ECO:0000259" key="7">
    <source>
        <dbReference type="Pfam" id="PF23265"/>
    </source>
</evidence>
<feature type="compositionally biased region" description="Acidic residues" evidence="6">
    <location>
        <begin position="1"/>
        <end position="10"/>
    </location>
</feature>
<keyword evidence="2" id="KW-0433">Leucine-rich repeat</keyword>
<name>A0A388M1V2_CHABU</name>
<keyword evidence="5" id="KW-0966">Cell projection</keyword>
<dbReference type="InterPro" id="IPR032675">
    <property type="entry name" value="LRR_dom_sf"/>
</dbReference>
<proteinExistence type="predicted"/>
<comment type="subcellular location">
    <subcellularLocation>
        <location evidence="1">Cell projection</location>
        <location evidence="1">Cilium</location>
    </subcellularLocation>
</comment>
<feature type="region of interest" description="Disordered" evidence="6">
    <location>
        <begin position="1"/>
        <end position="36"/>
    </location>
</feature>
<keyword evidence="3" id="KW-0677">Repeat</keyword>
<dbReference type="InterPro" id="IPR001611">
    <property type="entry name" value="Leu-rich_rpt"/>
</dbReference>
<dbReference type="SMART" id="SM00369">
    <property type="entry name" value="LRR_TYP"/>
    <property type="match status" value="3"/>
</dbReference>
<dbReference type="SUPFAM" id="SSF52058">
    <property type="entry name" value="L domain-like"/>
    <property type="match status" value="1"/>
</dbReference>
<evidence type="ECO:0000256" key="5">
    <source>
        <dbReference type="ARBA" id="ARBA00023273"/>
    </source>
</evidence>
<evidence type="ECO:0000256" key="1">
    <source>
        <dbReference type="ARBA" id="ARBA00004138"/>
    </source>
</evidence>
<dbReference type="STRING" id="69332.A0A388M1V2"/>
<keyword evidence="9" id="KW-1185">Reference proteome</keyword>